<evidence type="ECO:0000313" key="3">
    <source>
        <dbReference type="EMBL" id="HER95482.1"/>
    </source>
</evidence>
<organism evidence="3">
    <name type="scientific">Rhodothermus marinus</name>
    <name type="common">Rhodothermus obamensis</name>
    <dbReference type="NCBI Taxonomy" id="29549"/>
    <lineage>
        <taxon>Bacteria</taxon>
        <taxon>Pseudomonadati</taxon>
        <taxon>Rhodothermota</taxon>
        <taxon>Rhodothermia</taxon>
        <taxon>Rhodothermales</taxon>
        <taxon>Rhodothermaceae</taxon>
        <taxon>Rhodothermus</taxon>
    </lineage>
</organism>
<gene>
    <name evidence="3" type="ORF">ENO59_03045</name>
</gene>
<dbReference type="SMART" id="SM00028">
    <property type="entry name" value="TPR"/>
    <property type="match status" value="4"/>
</dbReference>
<feature type="repeat" description="TPR" evidence="1">
    <location>
        <begin position="247"/>
        <end position="280"/>
    </location>
</feature>
<keyword evidence="1" id="KW-0802">TPR repeat</keyword>
<accession>A0A7V2F5W2</accession>
<dbReference type="PROSITE" id="PS50005">
    <property type="entry name" value="TPR"/>
    <property type="match status" value="2"/>
</dbReference>
<dbReference type="Pfam" id="PF13181">
    <property type="entry name" value="TPR_8"/>
    <property type="match status" value="1"/>
</dbReference>
<comment type="caution">
    <text evidence="3">The sequence shown here is derived from an EMBL/GenBank/DDBJ whole genome shotgun (WGS) entry which is preliminary data.</text>
</comment>
<dbReference type="AlphaFoldDB" id="A0A7V2F5W2"/>
<feature type="repeat" description="TPR" evidence="1">
    <location>
        <begin position="209"/>
        <end position="242"/>
    </location>
</feature>
<name>A0A7V2F5W2_RHOMR</name>
<feature type="chain" id="PRO_5030583366" description="Tetratricopeptide repeat protein" evidence="2">
    <location>
        <begin position="35"/>
        <end position="292"/>
    </location>
</feature>
<dbReference type="EMBL" id="DSGB01000003">
    <property type="protein sequence ID" value="HER95482.1"/>
    <property type="molecule type" value="Genomic_DNA"/>
</dbReference>
<dbReference type="SUPFAM" id="SSF81901">
    <property type="entry name" value="HCP-like"/>
    <property type="match status" value="1"/>
</dbReference>
<evidence type="ECO:0000256" key="2">
    <source>
        <dbReference type="SAM" id="SignalP"/>
    </source>
</evidence>
<reference evidence="3" key="1">
    <citation type="journal article" date="2020" name="mSystems">
        <title>Genome- and Community-Level Interaction Insights into Carbon Utilization and Element Cycling Functions of Hydrothermarchaeota in Hydrothermal Sediment.</title>
        <authorList>
            <person name="Zhou Z."/>
            <person name="Liu Y."/>
            <person name="Xu W."/>
            <person name="Pan J."/>
            <person name="Luo Z.H."/>
            <person name="Li M."/>
        </authorList>
    </citation>
    <scope>NUCLEOTIDE SEQUENCE [LARGE SCALE GENOMIC DNA]</scope>
    <source>
        <strain evidence="3">SpSt-143</strain>
    </source>
</reference>
<dbReference type="InterPro" id="IPR019734">
    <property type="entry name" value="TPR_rpt"/>
</dbReference>
<proteinExistence type="predicted"/>
<dbReference type="Gene3D" id="1.25.40.10">
    <property type="entry name" value="Tetratricopeptide repeat domain"/>
    <property type="match status" value="2"/>
</dbReference>
<sequence length="292" mass="32494">MVQRIGTVLRQGIALLVLALGASLLLPAASQAQAGEEYKKVFNQALEDAKAKQYQKAYDGFLKAAQMSRQAGDQETAQKALRIVAQLDYNFGLQAYRNNKFDQALNHYNKGIEHDAAFAKNYLGKGLALLKLNRTEEGLSTLRQALSVSQKAQDSETRQSAEKAIRDHYVYLASSTLARNGGNPAPADAREAIQYLDQLLQITEVSPDADVYYYYAEALKTVGEYQKAVEMGQKALELHRGSRTDKAKIYFVLGEVYMLMGDRENAREAFSNALYGNYKAPAEHYLSQLSSR</sequence>
<dbReference type="Pfam" id="PF13424">
    <property type="entry name" value="TPR_12"/>
    <property type="match status" value="1"/>
</dbReference>
<feature type="signal peptide" evidence="2">
    <location>
        <begin position="1"/>
        <end position="34"/>
    </location>
</feature>
<evidence type="ECO:0008006" key="4">
    <source>
        <dbReference type="Google" id="ProtNLM"/>
    </source>
</evidence>
<dbReference type="InterPro" id="IPR011990">
    <property type="entry name" value="TPR-like_helical_dom_sf"/>
</dbReference>
<keyword evidence="2" id="KW-0732">Signal</keyword>
<evidence type="ECO:0000256" key="1">
    <source>
        <dbReference type="PROSITE-ProRule" id="PRU00339"/>
    </source>
</evidence>
<protein>
    <recommendedName>
        <fullName evidence="4">Tetratricopeptide repeat protein</fullName>
    </recommendedName>
</protein>